<comment type="caution">
    <text evidence="2">The sequence shown here is derived from an EMBL/GenBank/DDBJ whole genome shotgun (WGS) entry which is preliminary data.</text>
</comment>
<organism evidence="2 3">
    <name type="scientific">Paramesorhizobium deserti</name>
    <dbReference type="NCBI Taxonomy" id="1494590"/>
    <lineage>
        <taxon>Bacteria</taxon>
        <taxon>Pseudomonadati</taxon>
        <taxon>Pseudomonadota</taxon>
        <taxon>Alphaproteobacteria</taxon>
        <taxon>Hyphomicrobiales</taxon>
        <taxon>Phyllobacteriaceae</taxon>
        <taxon>Paramesorhizobium</taxon>
    </lineage>
</organism>
<sequence>MGVFAMAVIVGVLTLCDYTRRVRVSGVVTPSTGVTHIFAPQPGRVISEAVVEGAFVRRGDELYTVGIDYKTGLGITEEIVKAQLLARKAELEAAISQRAILDEVDKKGLFAQGISTQNEIERVDAQINQAEEYIAFLGPQVEKYRNLVGQGITTQREFEYRQQTYIQTRQELESLKRQRVQLVGHLSENRTRIAGFDANAALLMGELRQRIASIEEQLAQGEARHAIVVTSPRDGTVAAVLARSGQMVAAGTELATILPANGQMEVHLLAESSAIGFVQKGVGVLLRYAAFPYQKFGQYPGTVTEVSRVTLAPNEQGATFTGQRAQNVPRYRITVQPDKPFVRAYGKPEPLRAGMTVEADLLLDTRPLYQWLFEPLYSLRGKIVGSAPGFQS</sequence>
<accession>A0A135HXP2</accession>
<dbReference type="PRINTS" id="PR01490">
    <property type="entry name" value="RTXTOXIND"/>
</dbReference>
<feature type="domain" description="AprE-like beta-barrel" evidence="1">
    <location>
        <begin position="272"/>
        <end position="361"/>
    </location>
</feature>
<dbReference type="InterPro" id="IPR050739">
    <property type="entry name" value="MFP"/>
</dbReference>
<dbReference type="Pfam" id="PF26002">
    <property type="entry name" value="Beta-barrel_AprE"/>
    <property type="match status" value="1"/>
</dbReference>
<dbReference type="AlphaFoldDB" id="A0A135HXP2"/>
<dbReference type="RefSeq" id="WP_068881190.1">
    <property type="nucleotide sequence ID" value="NZ_LNTU01000004.1"/>
</dbReference>
<dbReference type="Proteomes" id="UP000070107">
    <property type="component" value="Unassembled WGS sequence"/>
</dbReference>
<reference evidence="2 3" key="1">
    <citation type="submission" date="2015-11" db="EMBL/GenBank/DDBJ databases">
        <title>Draft genome sequence of Paramesorhizobium deserti A-3-E, a strain highly resistant to diverse beta-lactam antibiotics.</title>
        <authorList>
            <person name="Lv R."/>
            <person name="Yang X."/>
            <person name="Fang N."/>
            <person name="Guo J."/>
            <person name="Luo X."/>
            <person name="Peng F."/>
            <person name="Yang R."/>
            <person name="Cui Y."/>
            <person name="Fang C."/>
            <person name="Song Y."/>
        </authorList>
    </citation>
    <scope>NUCLEOTIDE SEQUENCE [LARGE SCALE GENOMIC DNA]</scope>
    <source>
        <strain evidence="2 3">A-3-E</strain>
    </source>
</reference>
<evidence type="ECO:0000259" key="1">
    <source>
        <dbReference type="Pfam" id="PF26002"/>
    </source>
</evidence>
<dbReference type="Gene3D" id="2.40.50.100">
    <property type="match status" value="1"/>
</dbReference>
<dbReference type="PANTHER" id="PTHR30386:SF28">
    <property type="entry name" value="EXPORTED PROTEIN"/>
    <property type="match status" value="1"/>
</dbReference>
<gene>
    <name evidence="2" type="ORF">ATN84_24370</name>
</gene>
<keyword evidence="3" id="KW-1185">Reference proteome</keyword>
<evidence type="ECO:0000313" key="3">
    <source>
        <dbReference type="Proteomes" id="UP000070107"/>
    </source>
</evidence>
<protein>
    <recommendedName>
        <fullName evidence="1">AprE-like beta-barrel domain-containing protein</fullName>
    </recommendedName>
</protein>
<dbReference type="EMBL" id="LNTU01000004">
    <property type="protein sequence ID" value="KXF77955.1"/>
    <property type="molecule type" value="Genomic_DNA"/>
</dbReference>
<name>A0A135HXP2_9HYPH</name>
<dbReference type="STRING" id="1494590.ATN84_24370"/>
<dbReference type="PANTHER" id="PTHR30386">
    <property type="entry name" value="MEMBRANE FUSION SUBUNIT OF EMRAB-TOLC MULTIDRUG EFFLUX PUMP"/>
    <property type="match status" value="1"/>
</dbReference>
<dbReference type="InterPro" id="IPR058982">
    <property type="entry name" value="Beta-barrel_AprE"/>
</dbReference>
<dbReference type="OrthoDB" id="9810980at2"/>
<proteinExistence type="predicted"/>
<evidence type="ECO:0000313" key="2">
    <source>
        <dbReference type="EMBL" id="KXF77955.1"/>
    </source>
</evidence>